<dbReference type="RefSeq" id="WP_162147338.1">
    <property type="nucleotide sequence ID" value="NZ_AUBJ02000001.1"/>
</dbReference>
<accession>A0ABT1JFN0</accession>
<dbReference type="Proteomes" id="UP000791080">
    <property type="component" value="Unassembled WGS sequence"/>
</dbReference>
<dbReference type="PRINTS" id="PR00455">
    <property type="entry name" value="HTHTETR"/>
</dbReference>
<evidence type="ECO:0000256" key="3">
    <source>
        <dbReference type="ARBA" id="ARBA00023163"/>
    </source>
</evidence>
<evidence type="ECO:0000313" key="6">
    <source>
        <dbReference type="EMBL" id="MCP2330961.1"/>
    </source>
</evidence>
<dbReference type="PANTHER" id="PTHR30055:SF234">
    <property type="entry name" value="HTH-TYPE TRANSCRIPTIONAL REGULATOR BETI"/>
    <property type="match status" value="1"/>
</dbReference>
<gene>
    <name evidence="6" type="ORF">G443_001231</name>
</gene>
<sequence>MARTKPGEQRRSELLDAAESRVLQDGIDSLTVDDITVGAGVAKGTFYLHFTNKDDLLGALRDRYVQRFVSNQRQAAEPSGGVDKIERWILSGIDEYRRDVRLHDLLFHHPSRPEGPEDNPAVDALRDLLVEIGATIPDPTATAVILYHAMHGTADHILHTPADEDRMLAEVTRLCRILLAPAT</sequence>
<dbReference type="SUPFAM" id="SSF46689">
    <property type="entry name" value="Homeodomain-like"/>
    <property type="match status" value="1"/>
</dbReference>
<dbReference type="InterPro" id="IPR001647">
    <property type="entry name" value="HTH_TetR"/>
</dbReference>
<dbReference type="PROSITE" id="PS01081">
    <property type="entry name" value="HTH_TETR_1"/>
    <property type="match status" value="1"/>
</dbReference>
<dbReference type="PANTHER" id="PTHR30055">
    <property type="entry name" value="HTH-TYPE TRANSCRIPTIONAL REGULATOR RUTR"/>
    <property type="match status" value="1"/>
</dbReference>
<reference evidence="6 7" key="1">
    <citation type="submission" date="2022-06" db="EMBL/GenBank/DDBJ databases">
        <title>Genomic Encyclopedia of Type Strains, Phase I: the one thousand microbial genomes (KMG-I) project.</title>
        <authorList>
            <person name="Kyrpides N."/>
        </authorList>
    </citation>
    <scope>NUCLEOTIDE SEQUENCE [LARGE SCALE GENOMIC DNA]</scope>
    <source>
        <strain evidence="6 7">DSM 43889</strain>
    </source>
</reference>
<evidence type="ECO:0000256" key="2">
    <source>
        <dbReference type="ARBA" id="ARBA00023125"/>
    </source>
</evidence>
<keyword evidence="7" id="KW-1185">Reference proteome</keyword>
<name>A0ABT1JFN0_ACTCY</name>
<protein>
    <submittedName>
        <fullName evidence="6">Transcriptional regulator, TetR family</fullName>
    </submittedName>
</protein>
<keyword evidence="1" id="KW-0805">Transcription regulation</keyword>
<dbReference type="Gene3D" id="1.10.357.10">
    <property type="entry name" value="Tetracycline Repressor, domain 2"/>
    <property type="match status" value="1"/>
</dbReference>
<dbReference type="Pfam" id="PF00440">
    <property type="entry name" value="TetR_N"/>
    <property type="match status" value="1"/>
</dbReference>
<dbReference type="EMBL" id="AUBJ02000001">
    <property type="protein sequence ID" value="MCP2330961.1"/>
    <property type="molecule type" value="Genomic_DNA"/>
</dbReference>
<feature type="DNA-binding region" description="H-T-H motif" evidence="4">
    <location>
        <begin position="31"/>
        <end position="50"/>
    </location>
</feature>
<feature type="domain" description="HTH tetR-type" evidence="5">
    <location>
        <begin position="8"/>
        <end position="68"/>
    </location>
</feature>
<evidence type="ECO:0000259" key="5">
    <source>
        <dbReference type="PROSITE" id="PS50977"/>
    </source>
</evidence>
<proteinExistence type="predicted"/>
<dbReference type="InterPro" id="IPR023772">
    <property type="entry name" value="DNA-bd_HTH_TetR-type_CS"/>
</dbReference>
<dbReference type="InterPro" id="IPR009057">
    <property type="entry name" value="Homeodomain-like_sf"/>
</dbReference>
<organism evidence="6 7">
    <name type="scientific">Actinoalloteichus caeruleus DSM 43889</name>
    <dbReference type="NCBI Taxonomy" id="1120930"/>
    <lineage>
        <taxon>Bacteria</taxon>
        <taxon>Bacillati</taxon>
        <taxon>Actinomycetota</taxon>
        <taxon>Actinomycetes</taxon>
        <taxon>Pseudonocardiales</taxon>
        <taxon>Pseudonocardiaceae</taxon>
        <taxon>Actinoalloteichus</taxon>
        <taxon>Actinoalloteichus cyanogriseus</taxon>
    </lineage>
</organism>
<dbReference type="InterPro" id="IPR050109">
    <property type="entry name" value="HTH-type_TetR-like_transc_reg"/>
</dbReference>
<evidence type="ECO:0000313" key="7">
    <source>
        <dbReference type="Proteomes" id="UP000791080"/>
    </source>
</evidence>
<dbReference type="PROSITE" id="PS50977">
    <property type="entry name" value="HTH_TETR_2"/>
    <property type="match status" value="1"/>
</dbReference>
<keyword evidence="3" id="KW-0804">Transcription</keyword>
<evidence type="ECO:0000256" key="1">
    <source>
        <dbReference type="ARBA" id="ARBA00023015"/>
    </source>
</evidence>
<comment type="caution">
    <text evidence="6">The sequence shown here is derived from an EMBL/GenBank/DDBJ whole genome shotgun (WGS) entry which is preliminary data.</text>
</comment>
<evidence type="ECO:0000256" key="4">
    <source>
        <dbReference type="PROSITE-ProRule" id="PRU00335"/>
    </source>
</evidence>
<keyword evidence="2 4" id="KW-0238">DNA-binding</keyword>